<feature type="transmembrane region" description="Helical" evidence="1">
    <location>
        <begin position="185"/>
        <end position="204"/>
    </location>
</feature>
<keyword evidence="1" id="KW-0472">Membrane</keyword>
<feature type="transmembrane region" description="Helical" evidence="1">
    <location>
        <begin position="94"/>
        <end position="112"/>
    </location>
</feature>
<reference evidence="2 3" key="1">
    <citation type="submission" date="2018-11" db="EMBL/GenBank/DDBJ databases">
        <authorList>
            <person name="Stevens M.J."/>
            <person name="Cernela N."/>
            <person name="Spoerry Serrano N."/>
            <person name="Schmitt S."/>
            <person name="Schrenzel J."/>
            <person name="Stephan R."/>
        </authorList>
    </citation>
    <scope>NUCLEOTIDE SEQUENCE [LARGE SCALE GENOMIC DNA]</scope>
    <source>
        <strain evidence="2 3">PP422</strain>
    </source>
</reference>
<organism evidence="2 3">
    <name type="scientific">Streptococcus suis</name>
    <dbReference type="NCBI Taxonomy" id="1307"/>
    <lineage>
        <taxon>Bacteria</taxon>
        <taxon>Bacillati</taxon>
        <taxon>Bacillota</taxon>
        <taxon>Bacilli</taxon>
        <taxon>Lactobacillales</taxon>
        <taxon>Streptococcaceae</taxon>
        <taxon>Streptococcus</taxon>
    </lineage>
</organism>
<gene>
    <name evidence="2" type="ORF">EI998_02715</name>
</gene>
<dbReference type="EMBL" id="RSDO01000004">
    <property type="protein sequence ID" value="RRR54209.1"/>
    <property type="molecule type" value="Genomic_DNA"/>
</dbReference>
<evidence type="ECO:0000256" key="1">
    <source>
        <dbReference type="SAM" id="Phobius"/>
    </source>
</evidence>
<dbReference type="AlphaFoldDB" id="A0A3R8RDW8"/>
<dbReference type="SUPFAM" id="SSF158560">
    <property type="entry name" value="BH3980-like"/>
    <property type="match status" value="1"/>
</dbReference>
<feature type="transmembrane region" description="Helical" evidence="1">
    <location>
        <begin position="238"/>
        <end position="260"/>
    </location>
</feature>
<evidence type="ECO:0000313" key="3">
    <source>
        <dbReference type="Proteomes" id="UP000274117"/>
    </source>
</evidence>
<reference evidence="2 3" key="2">
    <citation type="submission" date="2018-12" db="EMBL/GenBank/DDBJ databases">
        <title>Whole-genome sequences of fifteen clinical Streptococcus suis strains isolated from pigs between 2006 and 2018.</title>
        <authorList>
            <person name="Stevens M.J.A."/>
            <person name="Cernela N."/>
            <person name="Spoerry Serrano N."/>
            <person name="Schmitt S."/>
            <person name="Schrenzel J."/>
            <person name="Stephan R."/>
        </authorList>
    </citation>
    <scope>NUCLEOTIDE SEQUENCE [LARGE SCALE GENOMIC DNA]</scope>
    <source>
        <strain evidence="2 3">PP422</strain>
    </source>
</reference>
<feature type="transmembrane region" description="Helical" evidence="1">
    <location>
        <begin position="157"/>
        <end position="179"/>
    </location>
</feature>
<comment type="caution">
    <text evidence="2">The sequence shown here is derived from an EMBL/GenBank/DDBJ whole genome shotgun (WGS) entry which is preliminary data.</text>
</comment>
<evidence type="ECO:0008006" key="4">
    <source>
        <dbReference type="Google" id="ProtNLM"/>
    </source>
</evidence>
<name>A0A3R8RDW8_STRSU</name>
<feature type="transmembrane region" description="Helical" evidence="1">
    <location>
        <begin position="211"/>
        <end position="232"/>
    </location>
</feature>
<keyword evidence="1" id="KW-0812">Transmembrane</keyword>
<evidence type="ECO:0000313" key="2">
    <source>
        <dbReference type="EMBL" id="RRR54209.1"/>
    </source>
</evidence>
<proteinExistence type="predicted"/>
<sequence>MSKQMEYRKQIEVIESQLTKENKEYMGRINGYMMIASVFHRQEEAVTAQLLSIYQDVLEAQIDGLSAEDYLGKDSKQMADDLLNYLPPIGVKEVGRLAGFVWLVYVGSRFLMEFAGSGTVQFNWLALVCDSLLAFLLPAGIMLLLRNLIYQTSKLKIWATYIGFPLVYVAILAGRFILLPDGTDISLTGWTSLIPVILIGLALLCYRKEKLVSHVFLPTYGLMLAGGILNLVMMVPTWLNLVLVILPAVVFWIGSMVLLVRKPKVVK</sequence>
<feature type="transmembrane region" description="Helical" evidence="1">
    <location>
        <begin position="124"/>
        <end position="145"/>
    </location>
</feature>
<protein>
    <recommendedName>
        <fullName evidence="4">DUF1129 family protein</fullName>
    </recommendedName>
</protein>
<dbReference type="Proteomes" id="UP000274117">
    <property type="component" value="Unassembled WGS sequence"/>
</dbReference>
<accession>A0A3R8RDW8</accession>
<keyword evidence="1" id="KW-1133">Transmembrane helix</keyword>